<feature type="transmembrane region" description="Helical" evidence="6">
    <location>
        <begin position="161"/>
        <end position="182"/>
    </location>
</feature>
<keyword evidence="3 6" id="KW-1133">Transmembrane helix</keyword>
<dbReference type="Pfam" id="PF03798">
    <property type="entry name" value="TRAM_LAG1_CLN8"/>
    <property type="match status" value="1"/>
</dbReference>
<feature type="transmembrane region" description="Helical" evidence="6">
    <location>
        <begin position="128"/>
        <end position="155"/>
    </location>
</feature>
<dbReference type="EMBL" id="JBDFQZ010000002">
    <property type="protein sequence ID" value="KAK9749714.1"/>
    <property type="molecule type" value="Genomic_DNA"/>
</dbReference>
<gene>
    <name evidence="8" type="ORF">RND81_02G145600</name>
</gene>
<dbReference type="EMBL" id="JBDFQZ010000002">
    <property type="protein sequence ID" value="KAK9749715.1"/>
    <property type="molecule type" value="Genomic_DNA"/>
</dbReference>
<dbReference type="PANTHER" id="PTHR13439">
    <property type="entry name" value="CT120 PROTEIN"/>
    <property type="match status" value="1"/>
</dbReference>
<evidence type="ECO:0000256" key="6">
    <source>
        <dbReference type="SAM" id="Phobius"/>
    </source>
</evidence>
<proteinExistence type="predicted"/>
<evidence type="ECO:0000256" key="1">
    <source>
        <dbReference type="ARBA" id="ARBA00004141"/>
    </source>
</evidence>
<dbReference type="SMART" id="SM00724">
    <property type="entry name" value="TLC"/>
    <property type="match status" value="1"/>
</dbReference>
<evidence type="ECO:0000313" key="9">
    <source>
        <dbReference type="Proteomes" id="UP001443914"/>
    </source>
</evidence>
<dbReference type="GO" id="GO:0005783">
    <property type="term" value="C:endoplasmic reticulum"/>
    <property type="evidence" value="ECO:0007669"/>
    <property type="project" value="TreeGrafter"/>
</dbReference>
<evidence type="ECO:0000256" key="3">
    <source>
        <dbReference type="ARBA" id="ARBA00022989"/>
    </source>
</evidence>
<feature type="transmembrane region" description="Helical" evidence="6">
    <location>
        <begin position="69"/>
        <end position="89"/>
    </location>
</feature>
<feature type="transmembrane region" description="Helical" evidence="6">
    <location>
        <begin position="232"/>
        <end position="253"/>
    </location>
</feature>
<dbReference type="PANTHER" id="PTHR13439:SF71">
    <property type="entry name" value="EXPRESSED PROTEIN"/>
    <property type="match status" value="1"/>
</dbReference>
<reference evidence="8 9" key="1">
    <citation type="submission" date="2024-03" db="EMBL/GenBank/DDBJ databases">
        <title>WGS assembly of Saponaria officinalis var. Norfolk2.</title>
        <authorList>
            <person name="Jenkins J."/>
            <person name="Shu S."/>
            <person name="Grimwood J."/>
            <person name="Barry K."/>
            <person name="Goodstein D."/>
            <person name="Schmutz J."/>
            <person name="Leebens-Mack J."/>
            <person name="Osbourn A."/>
        </authorList>
    </citation>
    <scope>NUCLEOTIDE SEQUENCE [LARGE SCALE GENOMIC DNA]</scope>
    <source>
        <strain evidence="9">cv. Norfolk2</strain>
        <strain evidence="8">JIC</strain>
        <tissue evidence="8">Leaf</tissue>
    </source>
</reference>
<dbReference type="InterPro" id="IPR050846">
    <property type="entry name" value="TLCD"/>
</dbReference>
<evidence type="ECO:0000259" key="7">
    <source>
        <dbReference type="PROSITE" id="PS50922"/>
    </source>
</evidence>
<accession>A0AAW1MT55</accession>
<sequence>MMVIDYQNWVTQLLKGFPSEYPWIPCTSVLCGILACKLVYTSSKLLSAMCFKHYQCLPRMKQVEWDNRIISTLHAMVITALAFYLAFWSDLYADDQHRGSFLFRSSALSTFVLGVSVGYFISDISMILWFYPALGGMEYLLHHLLSMAALVYAMLNREGQFYTLLALLSELTTPGINLRWYLDAVGMKRSKAYVANGVAVFFTWLVARIFLFIYVFYHIYTHFNQIKQLSEFGYYLTLISPCVLGALNLMWFVKITKGMMKTLAAKRD</sequence>
<evidence type="ECO:0000313" key="8">
    <source>
        <dbReference type="EMBL" id="KAK9749715.1"/>
    </source>
</evidence>
<comment type="caution">
    <text evidence="8">The sequence shown here is derived from an EMBL/GenBank/DDBJ whole genome shotgun (WGS) entry which is preliminary data.</text>
</comment>
<dbReference type="Proteomes" id="UP001443914">
    <property type="component" value="Unassembled WGS sequence"/>
</dbReference>
<dbReference type="EMBL" id="JBDFQZ010000002">
    <property type="protein sequence ID" value="KAK9749716.1"/>
    <property type="molecule type" value="Genomic_DNA"/>
</dbReference>
<organism evidence="8 9">
    <name type="scientific">Saponaria officinalis</name>
    <name type="common">Common soapwort</name>
    <name type="synonym">Lychnis saponaria</name>
    <dbReference type="NCBI Taxonomy" id="3572"/>
    <lineage>
        <taxon>Eukaryota</taxon>
        <taxon>Viridiplantae</taxon>
        <taxon>Streptophyta</taxon>
        <taxon>Embryophyta</taxon>
        <taxon>Tracheophyta</taxon>
        <taxon>Spermatophyta</taxon>
        <taxon>Magnoliopsida</taxon>
        <taxon>eudicotyledons</taxon>
        <taxon>Gunneridae</taxon>
        <taxon>Pentapetalae</taxon>
        <taxon>Caryophyllales</taxon>
        <taxon>Caryophyllaceae</taxon>
        <taxon>Caryophylleae</taxon>
        <taxon>Saponaria</taxon>
    </lineage>
</organism>
<evidence type="ECO:0000256" key="4">
    <source>
        <dbReference type="ARBA" id="ARBA00023136"/>
    </source>
</evidence>
<keyword evidence="2 5" id="KW-0812">Transmembrane</keyword>
<dbReference type="InterPro" id="IPR006634">
    <property type="entry name" value="TLC-dom"/>
</dbReference>
<evidence type="ECO:0000256" key="2">
    <source>
        <dbReference type="ARBA" id="ARBA00022692"/>
    </source>
</evidence>
<feature type="transmembrane region" description="Helical" evidence="6">
    <location>
        <begin position="194"/>
        <end position="220"/>
    </location>
</feature>
<keyword evidence="9" id="KW-1185">Reference proteome</keyword>
<evidence type="ECO:0000256" key="5">
    <source>
        <dbReference type="PROSITE-ProRule" id="PRU00205"/>
    </source>
</evidence>
<dbReference type="AlphaFoldDB" id="A0AAW1MT55"/>
<dbReference type="GO" id="GO:0055088">
    <property type="term" value="P:lipid homeostasis"/>
    <property type="evidence" value="ECO:0007669"/>
    <property type="project" value="TreeGrafter"/>
</dbReference>
<feature type="domain" description="TLC" evidence="7">
    <location>
        <begin position="60"/>
        <end position="264"/>
    </location>
</feature>
<name>A0AAW1MT55_SAPOF</name>
<protein>
    <recommendedName>
        <fullName evidence="7">TLC domain-containing protein</fullName>
    </recommendedName>
</protein>
<feature type="transmembrane region" description="Helical" evidence="6">
    <location>
        <begin position="101"/>
        <end position="121"/>
    </location>
</feature>
<comment type="subcellular location">
    <subcellularLocation>
        <location evidence="1">Membrane</location>
        <topology evidence="1">Multi-pass membrane protein</topology>
    </subcellularLocation>
</comment>
<keyword evidence="4 5" id="KW-0472">Membrane</keyword>
<dbReference type="GO" id="GO:0016020">
    <property type="term" value="C:membrane"/>
    <property type="evidence" value="ECO:0007669"/>
    <property type="project" value="UniProtKB-SubCell"/>
</dbReference>
<dbReference type="PROSITE" id="PS50922">
    <property type="entry name" value="TLC"/>
    <property type="match status" value="1"/>
</dbReference>